<sequence>MSIPTLRGEPMTEIGSAVLIEHRRRLLAIIHTAG</sequence>
<dbReference type="Proteomes" id="UP000315677">
    <property type="component" value="Unassembled WGS sequence"/>
</dbReference>
<dbReference type="EMBL" id="VFPA01000002">
    <property type="protein sequence ID" value="TQM11082.1"/>
    <property type="molecule type" value="Genomic_DNA"/>
</dbReference>
<organism evidence="1 2">
    <name type="scientific">Pseudonocardia kunmingensis</name>
    <dbReference type="NCBI Taxonomy" id="630975"/>
    <lineage>
        <taxon>Bacteria</taxon>
        <taxon>Bacillati</taxon>
        <taxon>Actinomycetota</taxon>
        <taxon>Actinomycetes</taxon>
        <taxon>Pseudonocardiales</taxon>
        <taxon>Pseudonocardiaceae</taxon>
        <taxon>Pseudonocardia</taxon>
    </lineage>
</organism>
<proteinExistence type="predicted"/>
<protein>
    <submittedName>
        <fullName evidence="1">Uncharacterized protein</fullName>
    </submittedName>
</protein>
<gene>
    <name evidence="1" type="ORF">FB558_3624</name>
</gene>
<accession>A0A543DP21</accession>
<comment type="caution">
    <text evidence="1">The sequence shown here is derived from an EMBL/GenBank/DDBJ whole genome shotgun (WGS) entry which is preliminary data.</text>
</comment>
<name>A0A543DP21_9PSEU</name>
<dbReference type="AlphaFoldDB" id="A0A543DP21"/>
<reference evidence="1 2" key="1">
    <citation type="submission" date="2019-06" db="EMBL/GenBank/DDBJ databases">
        <title>Sequencing the genomes of 1000 actinobacteria strains.</title>
        <authorList>
            <person name="Klenk H.-P."/>
        </authorList>
    </citation>
    <scope>NUCLEOTIDE SEQUENCE [LARGE SCALE GENOMIC DNA]</scope>
    <source>
        <strain evidence="1 2">DSM 45301</strain>
    </source>
</reference>
<evidence type="ECO:0000313" key="1">
    <source>
        <dbReference type="EMBL" id="TQM11082.1"/>
    </source>
</evidence>
<evidence type="ECO:0000313" key="2">
    <source>
        <dbReference type="Proteomes" id="UP000315677"/>
    </source>
</evidence>
<keyword evidence="2" id="KW-1185">Reference proteome</keyword>